<dbReference type="SMART" id="SM00363">
    <property type="entry name" value="S4"/>
    <property type="match status" value="1"/>
</dbReference>
<evidence type="ECO:0000256" key="4">
    <source>
        <dbReference type="ARBA" id="ARBA00023235"/>
    </source>
</evidence>
<feature type="compositionally biased region" description="Basic and acidic residues" evidence="7">
    <location>
        <begin position="360"/>
        <end position="378"/>
    </location>
</feature>
<dbReference type="EC" id="5.4.99.-" evidence="6"/>
<dbReference type="Gene3D" id="3.10.290.10">
    <property type="entry name" value="RNA-binding S4 domain"/>
    <property type="match status" value="1"/>
</dbReference>
<dbReference type="CDD" id="cd00165">
    <property type="entry name" value="S4"/>
    <property type="match status" value="1"/>
</dbReference>
<feature type="compositionally biased region" description="Low complexity" evidence="7">
    <location>
        <begin position="498"/>
        <end position="511"/>
    </location>
</feature>
<evidence type="ECO:0000256" key="6">
    <source>
        <dbReference type="RuleBase" id="RU003887"/>
    </source>
</evidence>
<dbReference type="PANTHER" id="PTHR47683:SF3">
    <property type="entry name" value="RIBOSOMAL LARGE SUBUNIT PSEUDOURIDINE SYNTHASE B"/>
    <property type="match status" value="1"/>
</dbReference>
<evidence type="ECO:0000256" key="1">
    <source>
        <dbReference type="ARBA" id="ARBA00000073"/>
    </source>
</evidence>
<evidence type="ECO:0000256" key="3">
    <source>
        <dbReference type="ARBA" id="ARBA00022884"/>
    </source>
</evidence>
<dbReference type="SUPFAM" id="SSF55174">
    <property type="entry name" value="Alpha-L RNA-binding motif"/>
    <property type="match status" value="1"/>
</dbReference>
<proteinExistence type="inferred from homology"/>
<comment type="similarity">
    <text evidence="2 6">Belongs to the pseudouridine synthase RsuA family.</text>
</comment>
<dbReference type="InterPro" id="IPR020103">
    <property type="entry name" value="PsdUridine_synth_cat_dom_sf"/>
</dbReference>
<evidence type="ECO:0000313" key="9">
    <source>
        <dbReference type="EMBL" id="QJE73904.1"/>
    </source>
</evidence>
<feature type="compositionally biased region" description="Basic and acidic residues" evidence="7">
    <location>
        <begin position="425"/>
        <end position="497"/>
    </location>
</feature>
<dbReference type="SUPFAM" id="SSF55120">
    <property type="entry name" value="Pseudouridine synthase"/>
    <property type="match status" value="1"/>
</dbReference>
<accession>A0A858R914</accession>
<dbReference type="Gene3D" id="3.30.70.580">
    <property type="entry name" value="Pseudouridine synthase I, catalytic domain, N-terminal subdomain"/>
    <property type="match status" value="1"/>
</dbReference>
<feature type="compositionally biased region" description="Basic and acidic residues" evidence="7">
    <location>
        <begin position="314"/>
        <end position="342"/>
    </location>
</feature>
<dbReference type="InterPro" id="IPR000748">
    <property type="entry name" value="PsdUridine_synth_RsuA/RluB/E/F"/>
</dbReference>
<feature type="compositionally biased region" description="Low complexity" evidence="7">
    <location>
        <begin position="290"/>
        <end position="303"/>
    </location>
</feature>
<dbReference type="Proteomes" id="UP000501891">
    <property type="component" value="Chromosome"/>
</dbReference>
<dbReference type="PROSITE" id="PS01149">
    <property type="entry name" value="PSI_RSU"/>
    <property type="match status" value="1"/>
</dbReference>
<dbReference type="Pfam" id="PF01479">
    <property type="entry name" value="S4"/>
    <property type="match status" value="1"/>
</dbReference>
<dbReference type="InterPro" id="IPR020094">
    <property type="entry name" value="TruA/RsuA/RluB/E/F_N"/>
</dbReference>
<evidence type="ECO:0000256" key="5">
    <source>
        <dbReference type="PROSITE-ProRule" id="PRU00182"/>
    </source>
</evidence>
<comment type="catalytic activity">
    <reaction evidence="1">
        <text>a uridine in RNA = a pseudouridine in RNA</text>
        <dbReference type="Rhea" id="RHEA:48348"/>
        <dbReference type="Rhea" id="RHEA-COMP:12068"/>
        <dbReference type="Rhea" id="RHEA-COMP:12069"/>
        <dbReference type="ChEBI" id="CHEBI:65314"/>
        <dbReference type="ChEBI" id="CHEBI:65315"/>
    </reaction>
</comment>
<dbReference type="AlphaFoldDB" id="A0A858R914"/>
<organism evidence="9 10">
    <name type="scientific">Aerophototrophica crusticola</name>
    <dbReference type="NCBI Taxonomy" id="1709002"/>
    <lineage>
        <taxon>Bacteria</taxon>
        <taxon>Pseudomonadati</taxon>
        <taxon>Pseudomonadota</taxon>
        <taxon>Alphaproteobacteria</taxon>
        <taxon>Rhodospirillales</taxon>
        <taxon>Rhodospirillaceae</taxon>
        <taxon>Aerophototrophica</taxon>
    </lineage>
</organism>
<sequence length="552" mass="60300">MPTDDSPKPFDPLATPAGEGVDDPNAERIAKRLARSGVCSRRDAERLIGEGRVAVNGRRLDTPAFLVRPGDRITVDNHVVPDPEPSRVWRYHKPDGLVTTARDELGRPTVFERLPPEMPRVVSVGRLDLSSEGLLLLTNDGELARHLELPATGWLRRYRVRVFGTPSADHLKRLADGLVVDGVAYGSIEATVDRTVGHNSWLTVGLREGKNREVRTVMEYLGFPVSRLIRTAYGPFQLGKLERGAVEEVPRRILRDQLPAFFPKEDRTREAAISGASAPIMRYDRLPASKAAGAAPSATKGGARPSARIARESAERFLRGEPRREAAPDRPRPPRHEERAARPVEQAPAAPRAGRPLTPAEERAKRMAEEMDRALDGLRDDEDEGKPRRRPAARRPAAAPPEAPARTGAKPFPARGRAEGAGPQGDRRPARPRAEQPADRQDRGFQARGDRPARGEPRPARDGDRPSRPSRAGEDARPSRRREEGGFEGRAPRREGGPADAPKPARPARGANSRSAKSGPRPSRPQPPQDKGPGGSGPTRRGPGGKGADRRR</sequence>
<feature type="compositionally biased region" description="Gly residues" evidence="7">
    <location>
        <begin position="532"/>
        <end position="546"/>
    </location>
</feature>
<evidence type="ECO:0000313" key="10">
    <source>
        <dbReference type="Proteomes" id="UP000501891"/>
    </source>
</evidence>
<feature type="region of interest" description="Disordered" evidence="7">
    <location>
        <begin position="290"/>
        <end position="309"/>
    </location>
</feature>
<dbReference type="PROSITE" id="PS50889">
    <property type="entry name" value="S4"/>
    <property type="match status" value="1"/>
</dbReference>
<dbReference type="KEGG" id="acru:HHL28_13090"/>
<reference evidence="9" key="1">
    <citation type="submission" date="2020-04" db="EMBL/GenBank/DDBJ databases">
        <title>A desert anoxygenic phototrophic bacterium fixes CO2 using RubisCO under aerobic conditions.</title>
        <authorList>
            <person name="Tang K."/>
        </authorList>
    </citation>
    <scope>NUCLEOTIDE SEQUENCE [LARGE SCALE GENOMIC DNA]</scope>
    <source>
        <strain evidence="9">MIMtkB3</strain>
    </source>
</reference>
<keyword evidence="10" id="KW-1185">Reference proteome</keyword>
<dbReference type="GO" id="GO:0120159">
    <property type="term" value="F:rRNA pseudouridine synthase activity"/>
    <property type="evidence" value="ECO:0007669"/>
    <property type="project" value="UniProtKB-ARBA"/>
</dbReference>
<protein>
    <recommendedName>
        <fullName evidence="6">Pseudouridine synthase</fullName>
        <ecNumber evidence="6">5.4.99.-</ecNumber>
    </recommendedName>
</protein>
<evidence type="ECO:0000259" key="8">
    <source>
        <dbReference type="SMART" id="SM00363"/>
    </source>
</evidence>
<feature type="region of interest" description="Disordered" evidence="7">
    <location>
        <begin position="314"/>
        <end position="552"/>
    </location>
</feature>
<dbReference type="Gene3D" id="3.30.70.1560">
    <property type="entry name" value="Alpha-L RNA-binding motif"/>
    <property type="match status" value="1"/>
</dbReference>
<dbReference type="Pfam" id="PF00849">
    <property type="entry name" value="PseudoU_synth_2"/>
    <property type="match status" value="1"/>
</dbReference>
<dbReference type="InterPro" id="IPR050343">
    <property type="entry name" value="RsuA_PseudoU_synthase"/>
</dbReference>
<dbReference type="EMBL" id="CP051775">
    <property type="protein sequence ID" value="QJE73904.1"/>
    <property type="molecule type" value="Genomic_DNA"/>
</dbReference>
<feature type="domain" description="RNA-binding S4" evidence="8">
    <location>
        <begin position="27"/>
        <end position="85"/>
    </location>
</feature>
<dbReference type="InterPro" id="IPR018496">
    <property type="entry name" value="PsdUridine_synth_RsuA/RluB_CS"/>
</dbReference>
<keyword evidence="4 6" id="KW-0413">Isomerase</keyword>
<evidence type="ECO:0000256" key="7">
    <source>
        <dbReference type="SAM" id="MobiDB-lite"/>
    </source>
</evidence>
<dbReference type="InterPro" id="IPR006145">
    <property type="entry name" value="PsdUridine_synth_RsuA/RluA"/>
</dbReference>
<gene>
    <name evidence="9" type="ORF">HHL28_13090</name>
</gene>
<dbReference type="InterPro" id="IPR042092">
    <property type="entry name" value="PsdUridine_s_RsuA/RluB/E/F_cat"/>
</dbReference>
<dbReference type="PANTHER" id="PTHR47683">
    <property type="entry name" value="PSEUDOURIDINE SYNTHASE FAMILY PROTEIN-RELATED"/>
    <property type="match status" value="1"/>
</dbReference>
<dbReference type="GO" id="GO:0003723">
    <property type="term" value="F:RNA binding"/>
    <property type="evidence" value="ECO:0007669"/>
    <property type="project" value="UniProtKB-KW"/>
</dbReference>
<dbReference type="InterPro" id="IPR002942">
    <property type="entry name" value="S4_RNA-bd"/>
</dbReference>
<name>A0A858R914_9PROT</name>
<evidence type="ECO:0000256" key="2">
    <source>
        <dbReference type="ARBA" id="ARBA00008348"/>
    </source>
</evidence>
<feature type="region of interest" description="Disordered" evidence="7">
    <location>
        <begin position="1"/>
        <end position="25"/>
    </location>
</feature>
<dbReference type="GO" id="GO:0000455">
    <property type="term" value="P:enzyme-directed rRNA pseudouridine synthesis"/>
    <property type="evidence" value="ECO:0007669"/>
    <property type="project" value="UniProtKB-ARBA"/>
</dbReference>
<keyword evidence="3 5" id="KW-0694">RNA-binding</keyword>
<dbReference type="InterPro" id="IPR036986">
    <property type="entry name" value="S4_RNA-bd_sf"/>
</dbReference>
<dbReference type="NCBIfam" id="TIGR00093">
    <property type="entry name" value="pseudouridine synthase"/>
    <property type="match status" value="1"/>
</dbReference>